<feature type="region of interest" description="Disordered" evidence="1">
    <location>
        <begin position="634"/>
        <end position="662"/>
    </location>
</feature>
<feature type="compositionally biased region" description="Basic residues" evidence="1">
    <location>
        <begin position="647"/>
        <end position="662"/>
    </location>
</feature>
<reference evidence="5" key="1">
    <citation type="submission" date="2016-06" db="EMBL/GenBank/DDBJ databases">
        <title>First high quality genome sequence of Plasmodium coatneyi using continuous long reads from single molecule, real-time sequencing.</title>
        <authorList>
            <person name="Chien J.-T."/>
            <person name="Pakala S.B."/>
            <person name="Geraldo J.A."/>
            <person name="Lapp S.A."/>
            <person name="Barnwell J.W."/>
            <person name="Kissinger J.C."/>
            <person name="Galinski M.R."/>
            <person name="Humphrey J.C."/>
        </authorList>
    </citation>
    <scope>NUCLEOTIDE SEQUENCE [LARGE SCALE GENOMIC DNA]</scope>
    <source>
        <strain evidence="5">Hackeri</strain>
    </source>
</reference>
<dbReference type="GeneID" id="30909289"/>
<evidence type="ECO:0000259" key="2">
    <source>
        <dbReference type="Pfam" id="PF12878"/>
    </source>
</evidence>
<evidence type="ECO:0000256" key="1">
    <source>
        <dbReference type="SAM" id="MobiDB-lite"/>
    </source>
</evidence>
<dbReference type="Pfam" id="PF12878">
    <property type="entry name" value="SICA_beta"/>
    <property type="match status" value="2"/>
</dbReference>
<feature type="domain" description="Schizont-infected cell agglutination C-terminal" evidence="3">
    <location>
        <begin position="4"/>
        <end position="129"/>
    </location>
</feature>
<dbReference type="OrthoDB" id="9945370at2759"/>
<name>A0A1B1E0D6_9APIC</name>
<dbReference type="KEGG" id="pcot:PCOAH_00025610"/>
<feature type="domain" description="Schizont-infected cell agglutination C-terminal" evidence="3">
    <location>
        <begin position="595"/>
        <end position="725"/>
    </location>
</feature>
<feature type="region of interest" description="Disordered" evidence="1">
    <location>
        <begin position="45"/>
        <end position="64"/>
    </location>
</feature>
<feature type="domain" description="Schizont-infected cell agglutination extracellular beta" evidence="2">
    <location>
        <begin position="249"/>
        <end position="375"/>
    </location>
</feature>
<dbReference type="AlphaFoldDB" id="A0A1B1E0D6"/>
<organism evidence="4 5">
    <name type="scientific">Plasmodium coatneyi</name>
    <dbReference type="NCBI Taxonomy" id="208452"/>
    <lineage>
        <taxon>Eukaryota</taxon>
        <taxon>Sar</taxon>
        <taxon>Alveolata</taxon>
        <taxon>Apicomplexa</taxon>
        <taxon>Aconoidasida</taxon>
        <taxon>Haemosporida</taxon>
        <taxon>Plasmodiidae</taxon>
        <taxon>Plasmodium</taxon>
    </lineage>
</organism>
<dbReference type="VEuPathDB" id="PlasmoDB:PCOAH_00025610"/>
<gene>
    <name evidence="4" type="ORF">PCOAH_00025610</name>
</gene>
<keyword evidence="5" id="KW-1185">Reference proteome</keyword>
<evidence type="ECO:0000313" key="5">
    <source>
        <dbReference type="Proteomes" id="UP000092716"/>
    </source>
</evidence>
<evidence type="ECO:0000313" key="4">
    <source>
        <dbReference type="EMBL" id="ANQ08496.1"/>
    </source>
</evidence>
<accession>A0A1B1E0D6</accession>
<sequence length="749" mass="86290">YLFLGKKRKRHRRAHQVSGPPSLEEQVLDRVTQQDGPHEYTLVKKRRQPRSVSTGTKSPKKQGVGRSVVRRTIIDIHLEILDECQREDLHSTKEEFFEILVQEFMGSKFIEEENVPKEQVSMVDVSKEQDQMWRDVGNRVDPLVDAISKADTKADSYCNDDRWNNNVVTFAEREVCKFIARGLHHIYSTQTGDGRTDDRAKNDQRFKRTMECVLLNDYVDKLKEKAKKKGNCDVERGINEAFKKRKLTGLSEKIAGGDREVHTLCEKIDGKNTTLSKAQKEACNYIVRGLKYIYGVRSGGSSMDRNTRIFKQTMYCVFLNAYADKLKEKNPTCITEDTIKEAFKKGNTKKEVWCLDKQNGNCAVCEREENYGTCKLDINKSLWKPEMCEIDKDDVKKKVDGLLNSDGKIKTTLNTITEDVGRVLRSLSTAMTNNNEKMDLYCNTIGGPDSAEKKACQYITRGLEHVYNSQETGTWRDKDAAKKKKNNQQFDRTMGCAFLNVYADRIKKTCNEAKEGIDHAFEKSEEIKKETSPCNKDNNCVTCKREENFGCTLHVKDDLLNMGASARCEGDRQNIQNKLGKMLDLTTNKDPQYFFLGKKRRRHRREEQLISPPSEEKLLDHVDDQADGPHAYTLVKERRQQRSTPQRGRKKRAHRRGSGGGVRRRTIIDIHLQVLDEYQKGDLHSTKEDFLQIIVHEFMGRNFVKGENVPKEQVPLINIPEEQVQCLDSGFREEDFVPDEGCSKFRFRV</sequence>
<feature type="non-terminal residue" evidence="4">
    <location>
        <position position="1"/>
    </location>
</feature>
<proteinExistence type="predicted"/>
<dbReference type="InterPro" id="IPR024285">
    <property type="entry name" value="SICA_extracell_b"/>
</dbReference>
<feature type="domain" description="Schizont-infected cell agglutination extracellular beta" evidence="2">
    <location>
        <begin position="410"/>
        <end position="549"/>
    </location>
</feature>
<feature type="compositionally biased region" description="Basic residues" evidence="1">
    <location>
        <begin position="1"/>
        <end position="15"/>
    </location>
</feature>
<dbReference type="RefSeq" id="XP_019915191.1">
    <property type="nucleotide sequence ID" value="XM_020059366.1"/>
</dbReference>
<evidence type="ECO:0000259" key="3">
    <source>
        <dbReference type="Pfam" id="PF12879"/>
    </source>
</evidence>
<protein>
    <submittedName>
        <fullName evidence="4">SICA antigen</fullName>
    </submittedName>
</protein>
<dbReference type="InterPro" id="IPR024288">
    <property type="entry name" value="SICA_C"/>
</dbReference>
<feature type="region of interest" description="Disordered" evidence="1">
    <location>
        <begin position="1"/>
        <end position="23"/>
    </location>
</feature>
<dbReference type="EMBL" id="CP016247">
    <property type="protein sequence ID" value="ANQ08496.1"/>
    <property type="molecule type" value="Genomic_DNA"/>
</dbReference>
<dbReference type="Proteomes" id="UP000092716">
    <property type="component" value="Chromosome 9"/>
</dbReference>
<dbReference type="Pfam" id="PF12879">
    <property type="entry name" value="SICA_C"/>
    <property type="match status" value="2"/>
</dbReference>